<keyword evidence="2 3" id="KW-0802">TPR repeat</keyword>
<keyword evidence="5" id="KW-1185">Reference proteome</keyword>
<dbReference type="InterPro" id="IPR019734">
    <property type="entry name" value="TPR_rpt"/>
</dbReference>
<dbReference type="InterPro" id="IPR045507">
    <property type="entry name" value="DUF6483"/>
</dbReference>
<evidence type="ECO:0000256" key="3">
    <source>
        <dbReference type="PROSITE-ProRule" id="PRU00339"/>
    </source>
</evidence>
<dbReference type="PANTHER" id="PTHR45641:SF19">
    <property type="entry name" value="NEPHROCYSTIN-3"/>
    <property type="match status" value="1"/>
</dbReference>
<accession>A0A4Y6PMK1</accession>
<dbReference type="Pfam" id="PF13181">
    <property type="entry name" value="TPR_8"/>
    <property type="match status" value="1"/>
</dbReference>
<evidence type="ECO:0000313" key="4">
    <source>
        <dbReference type="EMBL" id="QDG49257.1"/>
    </source>
</evidence>
<dbReference type="Pfam" id="PF13374">
    <property type="entry name" value="TPR_10"/>
    <property type="match status" value="1"/>
</dbReference>
<evidence type="ECO:0000256" key="2">
    <source>
        <dbReference type="ARBA" id="ARBA00022803"/>
    </source>
</evidence>
<dbReference type="AlphaFoldDB" id="A0A4Y6PMK1"/>
<dbReference type="EMBL" id="CP041186">
    <property type="protein sequence ID" value="QDG49257.1"/>
    <property type="molecule type" value="Genomic_DNA"/>
</dbReference>
<dbReference type="Pfam" id="PF20092">
    <property type="entry name" value="DUF6483"/>
    <property type="match status" value="1"/>
</dbReference>
<proteinExistence type="predicted"/>
<dbReference type="SMART" id="SM00028">
    <property type="entry name" value="TPR"/>
    <property type="match status" value="6"/>
</dbReference>
<dbReference type="InterPro" id="IPR011990">
    <property type="entry name" value="TPR-like_helical_dom_sf"/>
</dbReference>
<organism evidence="4 5">
    <name type="scientific">Persicimonas caeni</name>
    <dbReference type="NCBI Taxonomy" id="2292766"/>
    <lineage>
        <taxon>Bacteria</taxon>
        <taxon>Deltaproteobacteria</taxon>
        <taxon>Bradymonadales</taxon>
        <taxon>Bradymonadaceae</taxon>
        <taxon>Persicimonas</taxon>
    </lineage>
</organism>
<dbReference type="PROSITE" id="PS50005">
    <property type="entry name" value="TPR"/>
    <property type="match status" value="1"/>
</dbReference>
<dbReference type="OrthoDB" id="5491947at2"/>
<dbReference type="RefSeq" id="WP_141195756.1">
    <property type="nucleotide sequence ID" value="NZ_CP041186.1"/>
</dbReference>
<dbReference type="Gene3D" id="1.25.40.10">
    <property type="entry name" value="Tetratricopeptide repeat domain"/>
    <property type="match status" value="2"/>
</dbReference>
<evidence type="ECO:0000256" key="1">
    <source>
        <dbReference type="ARBA" id="ARBA00022737"/>
    </source>
</evidence>
<evidence type="ECO:0000313" key="5">
    <source>
        <dbReference type="Proteomes" id="UP000315995"/>
    </source>
</evidence>
<feature type="repeat" description="TPR" evidence="3">
    <location>
        <begin position="57"/>
        <end position="90"/>
    </location>
</feature>
<sequence length="328" mass="36302">MTDWQERELNTARHLVQQGSQALRQGQAQAAEGAFREAEAVLDMSESTPDGSLELRAQLYNELGVLYQRQNQIEQAESYHGKSLDICEQLLEKDVDFRSNAAATYLNLSSVIAAKGDLAEAKDLSERAIELITSVRAEGDESIDALAVGAHQNMSLLYARNERLDDAAEEMDEALEIARNMSDHGNPNGLPQAAQACQRLSVMLFEAGEHAKALEWGQKAEELSEDAYEIIGQNVLSIYVVSQINLISYNEQLGNFADAEDALWKGLEVSGNHPDILHRGVAFYENARKQADARLEEGNLPRDEVEEGYKDLQKIIDEMGGLPEPQQG</sequence>
<dbReference type="Proteomes" id="UP000315995">
    <property type="component" value="Chromosome"/>
</dbReference>
<accession>A0A5B8Y000</accession>
<dbReference type="SUPFAM" id="SSF48452">
    <property type="entry name" value="TPR-like"/>
    <property type="match status" value="1"/>
</dbReference>
<reference evidence="4 5" key="1">
    <citation type="submission" date="2019-06" db="EMBL/GenBank/DDBJ databases">
        <title>Persicimonas caeni gen. nov., sp. nov., a predatory bacterium isolated from solar saltern.</title>
        <authorList>
            <person name="Wang S."/>
        </authorList>
    </citation>
    <scope>NUCLEOTIDE SEQUENCE [LARGE SCALE GENOMIC DNA]</scope>
    <source>
        <strain evidence="4 5">YN101</strain>
    </source>
</reference>
<gene>
    <name evidence="4" type="ORF">FIV42_00420</name>
</gene>
<dbReference type="PANTHER" id="PTHR45641">
    <property type="entry name" value="TETRATRICOPEPTIDE REPEAT PROTEIN (AFU_ORTHOLOGUE AFUA_6G03870)"/>
    <property type="match status" value="1"/>
</dbReference>
<protein>
    <submittedName>
        <fullName evidence="4">Tetratricopeptide repeat protein</fullName>
    </submittedName>
</protein>
<name>A0A4Y6PMK1_PERCE</name>
<keyword evidence="1" id="KW-0677">Repeat</keyword>